<dbReference type="Pfam" id="PF02687">
    <property type="entry name" value="FtsX"/>
    <property type="match status" value="1"/>
</dbReference>
<dbReference type="InterPro" id="IPR003838">
    <property type="entry name" value="ABC3_permease_C"/>
</dbReference>
<evidence type="ECO:0000256" key="4">
    <source>
        <dbReference type="ARBA" id="ARBA00022692"/>
    </source>
</evidence>
<comment type="similarity">
    <text evidence="2">Belongs to the ABC-4 integral membrane protein family. LolC/E subfamily.</text>
</comment>
<dbReference type="EMBL" id="AP024412">
    <property type="protein sequence ID" value="BCR35654.1"/>
    <property type="molecule type" value="Genomic_DNA"/>
</dbReference>
<evidence type="ECO:0000313" key="9">
    <source>
        <dbReference type="Proteomes" id="UP000620133"/>
    </source>
</evidence>
<dbReference type="InterPro" id="IPR051447">
    <property type="entry name" value="Lipoprotein-release_system"/>
</dbReference>
<keyword evidence="5" id="KW-1133">Transmembrane helix</keyword>
<gene>
    <name evidence="8" type="ORF">MPAN_005470</name>
</gene>
<evidence type="ECO:0000313" key="8">
    <source>
        <dbReference type="EMBL" id="BCR35654.1"/>
    </source>
</evidence>
<sequence length="409" mass="44071">MKLAFSIAWRFLMSAKKQTIVIVLGIAVGVSVQVFIGSLISGLQKDLVDTAIGSTSQLTIQSDIDRDVEISDTVTISVPVITDELLVDEIRAYSDVFDSVTETLSVIGFVQKDGIEKQVLFRGLDLQNAEGIYKFESDEKITYGRMPEADDEIMLGLGFLTEYEENDISLFDENNPITIEIKRQGSSEVDVFKIVGFFDLGVQSLNNSWGVGTLGGAREIYGTNAYIISSIEMQLTDPFQAEQLALELDNGLDSTYKTSNWMVEQASLLSGLQGQSISSLMIQVFVIIAVVLGIASTLAITVIQKSKQIGILKAMGLRDKDASLVFLFEGTILGVFGAIAGVLLGVGLSVAFVNFAVDATTGDPVVPLFISPSFIALSAAIALFASILSALFPALRSSKMTVIEVIRNA</sequence>
<dbReference type="GO" id="GO:0098797">
    <property type="term" value="C:plasma membrane protein complex"/>
    <property type="evidence" value="ECO:0007669"/>
    <property type="project" value="TreeGrafter"/>
</dbReference>
<evidence type="ECO:0000256" key="3">
    <source>
        <dbReference type="ARBA" id="ARBA00022475"/>
    </source>
</evidence>
<keyword evidence="4" id="KW-0812">Transmembrane</keyword>
<organism evidence="8 9">
    <name type="scientific">Mariniplasma anaerobium</name>
    <dbReference type="NCBI Taxonomy" id="2735436"/>
    <lineage>
        <taxon>Bacteria</taxon>
        <taxon>Bacillati</taxon>
        <taxon>Mycoplasmatota</taxon>
        <taxon>Mollicutes</taxon>
        <taxon>Acholeplasmatales</taxon>
        <taxon>Acholeplasmataceae</taxon>
        <taxon>Mariniplasma</taxon>
    </lineage>
</organism>
<dbReference type="PANTHER" id="PTHR30489:SF0">
    <property type="entry name" value="LIPOPROTEIN-RELEASING SYSTEM TRANSMEMBRANE PROTEIN LOLE"/>
    <property type="match status" value="1"/>
</dbReference>
<evidence type="ECO:0000256" key="1">
    <source>
        <dbReference type="ARBA" id="ARBA00004651"/>
    </source>
</evidence>
<evidence type="ECO:0000256" key="5">
    <source>
        <dbReference type="ARBA" id="ARBA00022989"/>
    </source>
</evidence>
<keyword evidence="3" id="KW-1003">Cell membrane</keyword>
<dbReference type="GO" id="GO:0044874">
    <property type="term" value="P:lipoprotein localization to outer membrane"/>
    <property type="evidence" value="ECO:0007669"/>
    <property type="project" value="TreeGrafter"/>
</dbReference>
<protein>
    <submittedName>
        <fullName evidence="8">Permease</fullName>
    </submittedName>
</protein>
<dbReference type="PANTHER" id="PTHR30489">
    <property type="entry name" value="LIPOPROTEIN-RELEASING SYSTEM TRANSMEMBRANE PROTEIN LOLE"/>
    <property type="match status" value="1"/>
</dbReference>
<dbReference type="KEGG" id="manr:MPAN_005470"/>
<keyword evidence="9" id="KW-1185">Reference proteome</keyword>
<name>A0A7U9XUM3_9MOLU</name>
<keyword evidence="6" id="KW-0472">Membrane</keyword>
<dbReference type="Proteomes" id="UP000620133">
    <property type="component" value="Chromosome"/>
</dbReference>
<proteinExistence type="inferred from homology"/>
<evidence type="ECO:0000256" key="6">
    <source>
        <dbReference type="ARBA" id="ARBA00023136"/>
    </source>
</evidence>
<reference evidence="8" key="1">
    <citation type="submission" date="2021-01" db="EMBL/GenBank/DDBJ databases">
        <title>Draft genome sequence of Acholeplasmataceae bacterium strain Mahy22.</title>
        <authorList>
            <person name="Watanabe M."/>
            <person name="Kojima H."/>
            <person name="Fukui M."/>
        </authorList>
    </citation>
    <scope>NUCLEOTIDE SEQUENCE</scope>
    <source>
        <strain evidence="8">Mahy22</strain>
    </source>
</reference>
<accession>A0A7U9XUM3</accession>
<dbReference type="RefSeq" id="WP_176238498.1">
    <property type="nucleotide sequence ID" value="NZ_AP024412.1"/>
</dbReference>
<evidence type="ECO:0000256" key="2">
    <source>
        <dbReference type="ARBA" id="ARBA00005236"/>
    </source>
</evidence>
<evidence type="ECO:0000259" key="7">
    <source>
        <dbReference type="Pfam" id="PF02687"/>
    </source>
</evidence>
<dbReference type="AlphaFoldDB" id="A0A7U9XUM3"/>
<comment type="subcellular location">
    <subcellularLocation>
        <location evidence="1">Cell membrane</location>
        <topology evidence="1">Multi-pass membrane protein</topology>
    </subcellularLocation>
</comment>
<feature type="domain" description="ABC3 transporter permease C-terminal" evidence="7">
    <location>
        <begin position="282"/>
        <end position="401"/>
    </location>
</feature>